<dbReference type="Proteomes" id="UP000286976">
    <property type="component" value="Unassembled WGS sequence"/>
</dbReference>
<protein>
    <submittedName>
        <fullName evidence="1">Uncharacterized protein</fullName>
    </submittedName>
</protein>
<proteinExistence type="predicted"/>
<evidence type="ECO:0000313" key="1">
    <source>
        <dbReference type="EMBL" id="RUO37107.1"/>
    </source>
</evidence>
<gene>
    <name evidence="1" type="ORF">CWE15_11605</name>
</gene>
<sequence length="729" mass="81443">MEKMQNVGTAQPYVGMAVRQPRRYGMAVRRTIGLFVRLRNVRQCLTYAFTILILAACSSNQKPTDTFQIIEPQIERYAYGHGFGATRAEALQAARDELAEMILVNVRTETRQDLRETANQEITQEFATSSFSWSNVSLENTRIDFEQRLPGKRGMARDYYVRMRVERTQLDRLIQLARQKAPTLNAVYAIEKIPLTQPAQRLAGVIQGDSIATRDQVAEQDFLTAHGSSATFETYFAEVTEASVQALTAVPVLVPAGKGRTPQLAFAYLHEATATPQAHAELFVRSLRGPQAGREYALTTDSQGITQSLTRGQLGDEFSVLVKVKDRRIDGAHLERHRQLARYTYAEVTQAHETQVFFYLNPEEANLRINNESLGAPVRHPLRPGQSYRVQVRAERHREHQGQLVIPAGAAYAFYAAALEPRQYGQLDLSVAGRGNALHLRRDLTDWHIASDGRVQQELAEAGSYVAKIGKAQGQGFDENYQIIQDLFELEHEQTYKQVYPAPAYREPYRYGWGVSLNMLRGGGEPSGAYRVPYLHQTESGWSNTGHYGQLKEDLAQHGAIHLGSAEDFVVNVQRYFDALHFSLQGSAGLRKTKLARPFHVSGYSTEPLELNSLVASVGAGFWHSFYSGMVLTSVTVNQAYEYARWNHGSDLTVQLPNNNWAILPSEGGKANRYLYAEANALLSLGEGLGLSVSVILPAETREPLIQFGVSFSFFESGFKKPAIVNFNP</sequence>
<dbReference type="Gene3D" id="3.10.28.20">
    <property type="entry name" value="Acetamidase/Formamidase-like domains"/>
    <property type="match status" value="1"/>
</dbReference>
<accession>A0A432WTN5</accession>
<reference evidence="1 2" key="1">
    <citation type="journal article" date="2011" name="Front. Microbiol.">
        <title>Genomic signatures of strain selection and enhancement in Bacillus atrophaeus var. globigii, a historical biowarfare simulant.</title>
        <authorList>
            <person name="Gibbons H.S."/>
            <person name="Broomall S.M."/>
            <person name="McNew L.A."/>
            <person name="Daligault H."/>
            <person name="Chapman C."/>
            <person name="Bruce D."/>
            <person name="Karavis M."/>
            <person name="Krepps M."/>
            <person name="McGregor P.A."/>
            <person name="Hong C."/>
            <person name="Park K.H."/>
            <person name="Akmal A."/>
            <person name="Feldman A."/>
            <person name="Lin J.S."/>
            <person name="Chang W.E."/>
            <person name="Higgs B.W."/>
            <person name="Demirev P."/>
            <person name="Lindquist J."/>
            <person name="Liem A."/>
            <person name="Fochler E."/>
            <person name="Read T.D."/>
            <person name="Tapia R."/>
            <person name="Johnson S."/>
            <person name="Bishop-Lilly K.A."/>
            <person name="Detter C."/>
            <person name="Han C."/>
            <person name="Sozhamannan S."/>
            <person name="Rosenzweig C.N."/>
            <person name="Skowronski E.W."/>
        </authorList>
    </citation>
    <scope>NUCLEOTIDE SEQUENCE [LARGE SCALE GENOMIC DNA]</scope>
    <source>
        <strain evidence="1 2">AIT1</strain>
    </source>
</reference>
<organism evidence="1 2">
    <name type="scientific">Aliidiomarina taiwanensis</name>
    <dbReference type="NCBI Taxonomy" id="946228"/>
    <lineage>
        <taxon>Bacteria</taxon>
        <taxon>Pseudomonadati</taxon>
        <taxon>Pseudomonadota</taxon>
        <taxon>Gammaproteobacteria</taxon>
        <taxon>Alteromonadales</taxon>
        <taxon>Idiomarinaceae</taxon>
        <taxon>Aliidiomarina</taxon>
    </lineage>
</organism>
<dbReference type="OrthoDB" id="6396649at2"/>
<dbReference type="AlphaFoldDB" id="A0A432WTN5"/>
<comment type="caution">
    <text evidence="1">The sequence shown here is derived from an EMBL/GenBank/DDBJ whole genome shotgun (WGS) entry which is preliminary data.</text>
</comment>
<name>A0A432WTN5_9GAMM</name>
<dbReference type="RefSeq" id="WP_126758241.1">
    <property type="nucleotide sequence ID" value="NZ_PIPQ01000014.1"/>
</dbReference>
<keyword evidence="2" id="KW-1185">Reference proteome</keyword>
<dbReference type="EMBL" id="PIPQ01000014">
    <property type="protein sequence ID" value="RUO37107.1"/>
    <property type="molecule type" value="Genomic_DNA"/>
</dbReference>
<evidence type="ECO:0000313" key="2">
    <source>
        <dbReference type="Proteomes" id="UP000286976"/>
    </source>
</evidence>